<comment type="catalytic activity">
    <reaction evidence="3">
        <text>(6R)-5,10-methylene-5,6,7,8-tetrahydrofolate + glycine + H2O = (6S)-5,6,7,8-tetrahydrofolate + L-serine</text>
        <dbReference type="Rhea" id="RHEA:15481"/>
        <dbReference type="ChEBI" id="CHEBI:15377"/>
        <dbReference type="ChEBI" id="CHEBI:15636"/>
        <dbReference type="ChEBI" id="CHEBI:33384"/>
        <dbReference type="ChEBI" id="CHEBI:57305"/>
        <dbReference type="ChEBI" id="CHEBI:57453"/>
        <dbReference type="EC" id="2.1.2.1"/>
    </reaction>
</comment>
<dbReference type="PIRSF" id="PIRSF000412">
    <property type="entry name" value="SHMT"/>
    <property type="match status" value="1"/>
</dbReference>
<keyword evidence="3 5" id="KW-0808">Transferase</keyword>
<dbReference type="NCBIfam" id="NF000586">
    <property type="entry name" value="PRK00011.1"/>
    <property type="match status" value="1"/>
</dbReference>
<comment type="pathway">
    <text evidence="3">One-carbon metabolism; tetrahydrofolate interconversion.</text>
</comment>
<dbReference type="PANTHER" id="PTHR11680:SF35">
    <property type="entry name" value="SERINE HYDROXYMETHYLTRANSFERASE 1"/>
    <property type="match status" value="1"/>
</dbReference>
<feature type="binding site" evidence="3">
    <location>
        <begin position="134"/>
        <end position="136"/>
    </location>
    <ligand>
        <name>(6S)-5,6,7,8-tetrahydrofolate</name>
        <dbReference type="ChEBI" id="CHEBI:57453"/>
    </ligand>
</feature>
<organism evidence="5 6">
    <name type="scientific">Massilia aquatica</name>
    <dbReference type="NCBI Taxonomy" id="2609000"/>
    <lineage>
        <taxon>Bacteria</taxon>
        <taxon>Pseudomonadati</taxon>
        <taxon>Pseudomonadota</taxon>
        <taxon>Betaproteobacteria</taxon>
        <taxon>Burkholderiales</taxon>
        <taxon>Oxalobacteraceae</taxon>
        <taxon>Telluria group</taxon>
        <taxon>Massilia</taxon>
    </lineage>
</organism>
<keyword evidence="3" id="KW-0963">Cytoplasm</keyword>
<dbReference type="EMBL" id="VVIW01000009">
    <property type="protein sequence ID" value="NHZ41745.1"/>
    <property type="molecule type" value="Genomic_DNA"/>
</dbReference>
<gene>
    <name evidence="3" type="primary">glyA</name>
    <name evidence="5" type="ORF">F1609_16475</name>
</gene>
<dbReference type="HAMAP" id="MF_00051">
    <property type="entry name" value="SHMT"/>
    <property type="match status" value="1"/>
</dbReference>
<comment type="subunit">
    <text evidence="3">Homodimer.</text>
</comment>
<keyword evidence="6" id="KW-1185">Reference proteome</keyword>
<dbReference type="RefSeq" id="WP_167077516.1">
    <property type="nucleotide sequence ID" value="NZ_VVIW01000009.1"/>
</dbReference>
<dbReference type="InterPro" id="IPR049943">
    <property type="entry name" value="Ser_HO-MeTrfase-like"/>
</dbReference>
<dbReference type="InterPro" id="IPR015421">
    <property type="entry name" value="PyrdxlP-dep_Trfase_major"/>
</dbReference>
<dbReference type="InterPro" id="IPR001085">
    <property type="entry name" value="Ser_HO-MeTrfase"/>
</dbReference>
<dbReference type="CDD" id="cd00378">
    <property type="entry name" value="SHMT"/>
    <property type="match status" value="1"/>
</dbReference>
<dbReference type="Pfam" id="PF00464">
    <property type="entry name" value="SHMT"/>
    <property type="match status" value="1"/>
</dbReference>
<comment type="caution">
    <text evidence="5">The sequence shown here is derived from an EMBL/GenBank/DDBJ whole genome shotgun (WGS) entry which is preliminary data.</text>
</comment>
<dbReference type="InterPro" id="IPR039429">
    <property type="entry name" value="SHMT-like_dom"/>
</dbReference>
<dbReference type="InterPro" id="IPR015422">
    <property type="entry name" value="PyrdxlP-dep_Trfase_small"/>
</dbReference>
<reference evidence="5 6" key="1">
    <citation type="submission" date="2019-09" db="EMBL/GenBank/DDBJ databases">
        <title>Taxonomy of Antarctic Massilia spp.: description of Massilia rubra sp. nov., Massilia aquatica sp. nov., Massilia mucilaginosa sp. nov., Massilia frigida sp. nov. isolated from streams, lakes and regoliths.</title>
        <authorList>
            <person name="Holochova P."/>
            <person name="Sedlacek I."/>
            <person name="Kralova S."/>
            <person name="Maslanova I."/>
            <person name="Busse H.-J."/>
            <person name="Stankova E."/>
            <person name="Vrbovska V."/>
            <person name="Kovarovic V."/>
            <person name="Bartak M."/>
            <person name="Svec P."/>
            <person name="Pantucek R."/>
        </authorList>
    </citation>
    <scope>NUCLEOTIDE SEQUENCE [LARGE SCALE GENOMIC DNA]</scope>
    <source>
        <strain evidence="5 6">CCM 8693</strain>
    </source>
</reference>
<comment type="cofactor">
    <cofactor evidence="1 3">
        <name>pyridoxal 5'-phosphate</name>
        <dbReference type="ChEBI" id="CHEBI:597326"/>
    </cofactor>
</comment>
<comment type="function">
    <text evidence="3">Catalyzes the reversible interconversion of serine and glycine with tetrahydrofolate (THF) serving as the one-carbon carrier. This reaction serves as the major source of one-carbon groups required for the biosynthesis of purines, thymidylate, methionine, and other important biomolecules.</text>
</comment>
<sequence>MQSTNIGHYLAHGVTTMRRDDPVLYEILEREHERQRNTLSLVASCGGTDPSVMAAAGASIVNVTAEGYPGNRYHAGCTYVDQAERLAIERARKVFGAAYVNVQPHCASFANHTVMQAVLRPGEAILGLALDQGGHLTHGAPANLSGRLFRSHTYGLDSKGLIDYGQLREQAREHRPRLIVCGTTSYTRTIDFERIRGIADEVGAFVLADITHIAGLVAAGLHPSSIDAAHFTTTCTFKQLFGPRGALIMMGRDAATVSDDGKRSLSERIQSAVFPLMQGSPEVHTIAAKARAMGRLLEPGFRELALRIRANADALAAAMAARDYQVVGGGTDNHIVLFRVRSSINGLVAQAALESCGILVNKNKIPGDLRGAQVASGVRLGTNTAALRGMQAPEMALAAELIDEVLRHTGVGAGGEALLPEPVRAEVSAAVHALCQRFPLPYDGAIDQAH</sequence>
<dbReference type="Gene3D" id="3.90.1150.10">
    <property type="entry name" value="Aspartate Aminotransferase, domain 1"/>
    <property type="match status" value="1"/>
</dbReference>
<feature type="binding site" evidence="3">
    <location>
        <position position="130"/>
    </location>
    <ligand>
        <name>(6S)-5,6,7,8-tetrahydrofolate</name>
        <dbReference type="ChEBI" id="CHEBI:57453"/>
    </ligand>
</feature>
<accession>A0ABX0MB89</accession>
<feature type="domain" description="Serine hydroxymethyltransferase-like" evidence="4">
    <location>
        <begin position="19"/>
        <end position="400"/>
    </location>
</feature>
<evidence type="ECO:0000313" key="6">
    <source>
        <dbReference type="Proteomes" id="UP000819052"/>
    </source>
</evidence>
<keyword evidence="3" id="KW-0554">One-carbon metabolism</keyword>
<dbReference type="EC" id="2.1.2.1" evidence="3"/>
<comment type="subcellular location">
    <subcellularLocation>
        <location evidence="3">Cytoplasm</location>
    </subcellularLocation>
</comment>
<evidence type="ECO:0000259" key="4">
    <source>
        <dbReference type="Pfam" id="PF00464"/>
    </source>
</evidence>
<proteinExistence type="inferred from homology"/>
<comment type="similarity">
    <text evidence="3">Belongs to the SHMT family.</text>
</comment>
<dbReference type="Proteomes" id="UP000819052">
    <property type="component" value="Unassembled WGS sequence"/>
</dbReference>
<dbReference type="Gene3D" id="3.40.640.10">
    <property type="entry name" value="Type I PLP-dependent aspartate aminotransferase-like (Major domain)"/>
    <property type="match status" value="1"/>
</dbReference>
<keyword evidence="2 3" id="KW-0663">Pyridoxal phosphate</keyword>
<dbReference type="GO" id="GO:0004372">
    <property type="term" value="F:glycine hydroxymethyltransferase activity"/>
    <property type="evidence" value="ECO:0007669"/>
    <property type="project" value="UniProtKB-EC"/>
</dbReference>
<name>A0ABX0MB89_9BURK</name>
<protein>
    <recommendedName>
        <fullName evidence="3">Probable serine hydroxymethyltransferase</fullName>
        <shortName evidence="3">SHMT</shortName>
        <shortName evidence="3">Serine methylase</shortName>
        <ecNumber evidence="3">2.1.2.1</ecNumber>
    </recommendedName>
</protein>
<evidence type="ECO:0000256" key="1">
    <source>
        <dbReference type="ARBA" id="ARBA00001933"/>
    </source>
</evidence>
<evidence type="ECO:0000256" key="3">
    <source>
        <dbReference type="HAMAP-Rule" id="MF_00051"/>
    </source>
</evidence>
<feature type="modified residue" description="N6-(pyridoxal phosphate)lysine" evidence="3">
    <location>
        <position position="238"/>
    </location>
</feature>
<dbReference type="PANTHER" id="PTHR11680">
    <property type="entry name" value="SERINE HYDROXYMETHYLTRANSFERASE"/>
    <property type="match status" value="1"/>
</dbReference>
<evidence type="ECO:0000256" key="2">
    <source>
        <dbReference type="ARBA" id="ARBA00022898"/>
    </source>
</evidence>
<dbReference type="InterPro" id="IPR015424">
    <property type="entry name" value="PyrdxlP-dep_Trfase"/>
</dbReference>
<dbReference type="SUPFAM" id="SSF53383">
    <property type="entry name" value="PLP-dependent transferases"/>
    <property type="match status" value="1"/>
</dbReference>
<evidence type="ECO:0000313" key="5">
    <source>
        <dbReference type="EMBL" id="NHZ41745.1"/>
    </source>
</evidence>
<comment type="caution">
    <text evidence="3">Lacks conserved residue(s) required for the propagation of feature annotation.</text>
</comment>